<protein>
    <submittedName>
        <fullName evidence="5">GntR family transcriptional regulator</fullName>
    </submittedName>
</protein>
<dbReference type="SUPFAM" id="SSF64288">
    <property type="entry name" value="Chorismate lyase-like"/>
    <property type="match status" value="1"/>
</dbReference>
<dbReference type="CDD" id="cd07377">
    <property type="entry name" value="WHTH_GntR"/>
    <property type="match status" value="1"/>
</dbReference>
<dbReference type="InterPro" id="IPR028978">
    <property type="entry name" value="Chorismate_lyase_/UTRA_dom_sf"/>
</dbReference>
<keyword evidence="1" id="KW-0805">Transcription regulation</keyword>
<dbReference type="AlphaFoldDB" id="A0A1G8LH55"/>
<organism evidence="5 6">
    <name type="scientific">Sinosporangium album</name>
    <dbReference type="NCBI Taxonomy" id="504805"/>
    <lineage>
        <taxon>Bacteria</taxon>
        <taxon>Bacillati</taxon>
        <taxon>Actinomycetota</taxon>
        <taxon>Actinomycetes</taxon>
        <taxon>Streptosporangiales</taxon>
        <taxon>Streptosporangiaceae</taxon>
        <taxon>Sinosporangium</taxon>
    </lineage>
</organism>
<feature type="domain" description="HTH gntR-type" evidence="4">
    <location>
        <begin position="5"/>
        <end position="73"/>
    </location>
</feature>
<dbReference type="PANTHER" id="PTHR44846">
    <property type="entry name" value="MANNOSYL-D-GLYCERATE TRANSPORT/METABOLISM SYSTEM REPRESSOR MNGR-RELATED"/>
    <property type="match status" value="1"/>
</dbReference>
<dbReference type="Proteomes" id="UP000198923">
    <property type="component" value="Unassembled WGS sequence"/>
</dbReference>
<evidence type="ECO:0000313" key="5">
    <source>
        <dbReference type="EMBL" id="SDI55019.1"/>
    </source>
</evidence>
<keyword evidence="3" id="KW-0804">Transcription</keyword>
<dbReference type="SMART" id="SM00866">
    <property type="entry name" value="UTRA"/>
    <property type="match status" value="1"/>
</dbReference>
<dbReference type="PROSITE" id="PS50949">
    <property type="entry name" value="HTH_GNTR"/>
    <property type="match status" value="1"/>
</dbReference>
<dbReference type="GO" id="GO:0045892">
    <property type="term" value="P:negative regulation of DNA-templated transcription"/>
    <property type="evidence" value="ECO:0007669"/>
    <property type="project" value="TreeGrafter"/>
</dbReference>
<reference evidence="5 6" key="1">
    <citation type="submission" date="2016-10" db="EMBL/GenBank/DDBJ databases">
        <authorList>
            <person name="de Groot N.N."/>
        </authorList>
    </citation>
    <scope>NUCLEOTIDE SEQUENCE [LARGE SCALE GENOMIC DNA]</scope>
    <source>
        <strain evidence="5 6">CPCC 201354</strain>
    </source>
</reference>
<dbReference type="SUPFAM" id="SSF46785">
    <property type="entry name" value="Winged helix' DNA-binding domain"/>
    <property type="match status" value="1"/>
</dbReference>
<dbReference type="SMART" id="SM00345">
    <property type="entry name" value="HTH_GNTR"/>
    <property type="match status" value="1"/>
</dbReference>
<dbReference type="Pfam" id="PF00392">
    <property type="entry name" value="GntR"/>
    <property type="match status" value="1"/>
</dbReference>
<dbReference type="InterPro" id="IPR000524">
    <property type="entry name" value="Tscrpt_reg_HTH_GntR"/>
</dbReference>
<dbReference type="STRING" id="504805.SAMN05421505_1684"/>
<dbReference type="GO" id="GO:0003677">
    <property type="term" value="F:DNA binding"/>
    <property type="evidence" value="ECO:0007669"/>
    <property type="project" value="UniProtKB-KW"/>
</dbReference>
<dbReference type="InterPro" id="IPR011663">
    <property type="entry name" value="UTRA"/>
</dbReference>
<keyword evidence="6" id="KW-1185">Reference proteome</keyword>
<evidence type="ECO:0000313" key="6">
    <source>
        <dbReference type="Proteomes" id="UP000198923"/>
    </source>
</evidence>
<evidence type="ECO:0000256" key="1">
    <source>
        <dbReference type="ARBA" id="ARBA00023015"/>
    </source>
</evidence>
<dbReference type="Gene3D" id="1.10.10.10">
    <property type="entry name" value="Winged helix-like DNA-binding domain superfamily/Winged helix DNA-binding domain"/>
    <property type="match status" value="1"/>
</dbReference>
<dbReference type="PANTHER" id="PTHR44846:SF17">
    <property type="entry name" value="GNTR-FAMILY TRANSCRIPTIONAL REGULATOR"/>
    <property type="match status" value="1"/>
</dbReference>
<gene>
    <name evidence="5" type="ORF">SAMN05421505_1684</name>
</gene>
<proteinExistence type="predicted"/>
<sequence length="250" mass="27742">MPRPPTKAHGIASAIAAKIVAGDYAAGAWLPSERELANEYGADRSTVRRALRLLADQNLVLIQPGTGTQIRVSEPVQRDASDITKQVGNWRGFAASVLQAGREPFTRTTVREIHADIVLAKWLAVPIGSQVLERARAQGIVGDPPVQTSTTYVNWQFAEKIPRLLQVDTGPGGIYSRLEEIGHRVEIYEESVTCRLPNKEEQHILEIRQDQPVLTLWRRAYDISGSIIEVTHRVVVGDRHDLIYRYGPGA</sequence>
<dbReference type="InterPro" id="IPR036388">
    <property type="entry name" value="WH-like_DNA-bd_sf"/>
</dbReference>
<dbReference type="EMBL" id="FNCN01000068">
    <property type="protein sequence ID" value="SDI55019.1"/>
    <property type="molecule type" value="Genomic_DNA"/>
</dbReference>
<dbReference type="Pfam" id="PF07702">
    <property type="entry name" value="UTRA"/>
    <property type="match status" value="1"/>
</dbReference>
<evidence type="ECO:0000256" key="3">
    <source>
        <dbReference type="ARBA" id="ARBA00023163"/>
    </source>
</evidence>
<dbReference type="PRINTS" id="PR00035">
    <property type="entry name" value="HTHGNTR"/>
</dbReference>
<evidence type="ECO:0000259" key="4">
    <source>
        <dbReference type="PROSITE" id="PS50949"/>
    </source>
</evidence>
<keyword evidence="2" id="KW-0238">DNA-binding</keyword>
<name>A0A1G8LH55_9ACTN</name>
<evidence type="ECO:0000256" key="2">
    <source>
        <dbReference type="ARBA" id="ARBA00023125"/>
    </source>
</evidence>
<accession>A0A1G8LH55</accession>
<dbReference type="InterPro" id="IPR036390">
    <property type="entry name" value="WH_DNA-bd_sf"/>
</dbReference>
<dbReference type="GO" id="GO:0003700">
    <property type="term" value="F:DNA-binding transcription factor activity"/>
    <property type="evidence" value="ECO:0007669"/>
    <property type="project" value="InterPro"/>
</dbReference>
<dbReference type="InterPro" id="IPR050679">
    <property type="entry name" value="Bact_HTH_transcr_reg"/>
</dbReference>
<dbReference type="Gene3D" id="3.40.1410.10">
    <property type="entry name" value="Chorismate lyase-like"/>
    <property type="match status" value="1"/>
</dbReference>